<feature type="transmembrane region" description="Helical" evidence="6">
    <location>
        <begin position="36"/>
        <end position="56"/>
    </location>
</feature>
<dbReference type="Proteomes" id="UP001179842">
    <property type="component" value="Chromosome"/>
</dbReference>
<dbReference type="Gene3D" id="1.20.1740.10">
    <property type="entry name" value="Amino acid/polyamine transporter I"/>
    <property type="match status" value="1"/>
</dbReference>
<organism evidence="7 8">
    <name type="scientific">Mesomycoplasma lagogenitalium</name>
    <dbReference type="NCBI Taxonomy" id="171286"/>
    <lineage>
        <taxon>Bacteria</taxon>
        <taxon>Bacillati</taxon>
        <taxon>Mycoplasmatota</taxon>
        <taxon>Mycoplasmoidales</taxon>
        <taxon>Metamycoplasmataceae</taxon>
        <taxon>Mesomycoplasma</taxon>
    </lineage>
</organism>
<dbReference type="EMBL" id="CP122979">
    <property type="protein sequence ID" value="WGI36384.1"/>
    <property type="molecule type" value="Genomic_DNA"/>
</dbReference>
<evidence type="ECO:0000313" key="8">
    <source>
        <dbReference type="Proteomes" id="UP001179842"/>
    </source>
</evidence>
<dbReference type="InterPro" id="IPR002293">
    <property type="entry name" value="AA/rel_permease1"/>
</dbReference>
<dbReference type="RefSeq" id="WP_280101685.1">
    <property type="nucleotide sequence ID" value="NZ_CP122979.1"/>
</dbReference>
<feature type="transmembrane region" description="Helical" evidence="6">
    <location>
        <begin position="353"/>
        <end position="379"/>
    </location>
</feature>
<feature type="transmembrane region" description="Helical" evidence="6">
    <location>
        <begin position="323"/>
        <end position="341"/>
    </location>
</feature>
<feature type="transmembrane region" description="Helical" evidence="6">
    <location>
        <begin position="391"/>
        <end position="413"/>
    </location>
</feature>
<feature type="transmembrane region" description="Helical" evidence="6">
    <location>
        <begin position="425"/>
        <end position="445"/>
    </location>
</feature>
<gene>
    <name evidence="7" type="ORF">QEG99_02835</name>
</gene>
<feature type="transmembrane region" description="Helical" evidence="6">
    <location>
        <begin position="145"/>
        <end position="168"/>
    </location>
</feature>
<dbReference type="Pfam" id="PF13520">
    <property type="entry name" value="AA_permease_2"/>
    <property type="match status" value="1"/>
</dbReference>
<dbReference type="InterPro" id="IPR050367">
    <property type="entry name" value="APC_superfamily"/>
</dbReference>
<proteinExistence type="predicted"/>
<evidence type="ECO:0000256" key="1">
    <source>
        <dbReference type="ARBA" id="ARBA00004651"/>
    </source>
</evidence>
<feature type="transmembrane region" description="Helical" evidence="6">
    <location>
        <begin position="82"/>
        <end position="107"/>
    </location>
</feature>
<keyword evidence="2" id="KW-1003">Cell membrane</keyword>
<feature type="transmembrane region" description="Helical" evidence="6">
    <location>
        <begin position="257"/>
        <end position="281"/>
    </location>
</feature>
<evidence type="ECO:0000256" key="3">
    <source>
        <dbReference type="ARBA" id="ARBA00022692"/>
    </source>
</evidence>
<feature type="transmembrane region" description="Helical" evidence="6">
    <location>
        <begin position="188"/>
        <end position="211"/>
    </location>
</feature>
<dbReference type="PANTHER" id="PTHR42770">
    <property type="entry name" value="AMINO ACID TRANSPORTER-RELATED"/>
    <property type="match status" value="1"/>
</dbReference>
<name>A0ABY8LT14_9BACT</name>
<evidence type="ECO:0000256" key="4">
    <source>
        <dbReference type="ARBA" id="ARBA00022989"/>
    </source>
</evidence>
<sequence length="459" mass="52111">MKNKLSEKQFWLFGLNYIIGFGFVVTIAGIVSKGLWGILIFAITAFIGFSIMLVFARGTQNYPTEVGGSYAYAKKAFPKQKWFIFLQGWNQFAVLPLSSASAPLFFSELFSAFDKEHQSIYQISSVIFFLILILIGTLGIKLSKWVILLIAAFKWIIIGLGFILVIWFSFTQLKFGENILKPTSEISIVTIIATIQSFVYAFAGAEGLAGLSSEVKTKRFKKILMSIFIVVLTFYFIFYLIFLGIDANVLKDTSTASSFGVIFNLAFGTTGLILFAIGILFQQSASQLTTLIYYARTIAPLAEDGYLPKYLAKKAKNGEYKRALYFIAIFAIISMIIFTFIPSLFNVKDQFNAVLYSYIVVFYMQYILTIISILAIGYKNKEFKVPIWEQVIYYLSMLLMGFLVLVAFIPSIIGKQWEFSNIVLMPSYLGILLFGYLIWGSYIWINKVIKKKRSKNYIH</sequence>
<keyword evidence="5 6" id="KW-0472">Membrane</keyword>
<keyword evidence="8" id="KW-1185">Reference proteome</keyword>
<accession>A0ABY8LT14</accession>
<comment type="subcellular location">
    <subcellularLocation>
        <location evidence="1">Cell membrane</location>
        <topology evidence="1">Multi-pass membrane protein</topology>
    </subcellularLocation>
</comment>
<feature type="transmembrane region" description="Helical" evidence="6">
    <location>
        <begin position="223"/>
        <end position="245"/>
    </location>
</feature>
<evidence type="ECO:0000256" key="2">
    <source>
        <dbReference type="ARBA" id="ARBA00022475"/>
    </source>
</evidence>
<dbReference type="PANTHER" id="PTHR42770:SF18">
    <property type="entry name" value="ARGININE_AGMATINE ANTIPORTER"/>
    <property type="match status" value="1"/>
</dbReference>
<evidence type="ECO:0000256" key="6">
    <source>
        <dbReference type="SAM" id="Phobius"/>
    </source>
</evidence>
<keyword evidence="3 6" id="KW-0812">Transmembrane</keyword>
<evidence type="ECO:0000313" key="7">
    <source>
        <dbReference type="EMBL" id="WGI36384.1"/>
    </source>
</evidence>
<protein>
    <submittedName>
        <fullName evidence="7">APC family permease</fullName>
    </submittedName>
</protein>
<feature type="transmembrane region" description="Helical" evidence="6">
    <location>
        <begin position="119"/>
        <end position="138"/>
    </location>
</feature>
<feature type="transmembrane region" description="Helical" evidence="6">
    <location>
        <begin position="12"/>
        <end position="30"/>
    </location>
</feature>
<evidence type="ECO:0000256" key="5">
    <source>
        <dbReference type="ARBA" id="ARBA00023136"/>
    </source>
</evidence>
<dbReference type="PIRSF" id="PIRSF006060">
    <property type="entry name" value="AA_transporter"/>
    <property type="match status" value="1"/>
</dbReference>
<keyword evidence="4 6" id="KW-1133">Transmembrane helix</keyword>
<reference evidence="7" key="1">
    <citation type="submission" date="2023-04" db="EMBL/GenBank/DDBJ databases">
        <title>Completed genome of Mycoplasma lagogenitalium type strain 12MS.</title>
        <authorList>
            <person name="Spergser J."/>
        </authorList>
    </citation>
    <scope>NUCLEOTIDE SEQUENCE</scope>
    <source>
        <strain evidence="7">12MS</strain>
    </source>
</reference>